<dbReference type="GO" id="GO:0005794">
    <property type="term" value="C:Golgi apparatus"/>
    <property type="evidence" value="ECO:0007669"/>
    <property type="project" value="TreeGrafter"/>
</dbReference>
<name>A0A6A3AY06_HIBSY</name>
<evidence type="ECO:0000259" key="2">
    <source>
        <dbReference type="Pfam" id="PF13839"/>
    </source>
</evidence>
<dbReference type="PANTHER" id="PTHR32285:SF58">
    <property type="entry name" value="PROTEIN TRICHOME BIREFRINGENCE-LIKE 41"/>
    <property type="match status" value="1"/>
</dbReference>
<dbReference type="InterPro" id="IPR029962">
    <property type="entry name" value="TBL"/>
</dbReference>
<dbReference type="GO" id="GO:0016413">
    <property type="term" value="F:O-acetyltransferase activity"/>
    <property type="evidence" value="ECO:0007669"/>
    <property type="project" value="InterPro"/>
</dbReference>
<dbReference type="Pfam" id="PF13839">
    <property type="entry name" value="PC-Esterase"/>
    <property type="match status" value="1"/>
</dbReference>
<protein>
    <submittedName>
        <fullName evidence="3">Protein trichome birefringence-like 41</fullName>
    </submittedName>
</protein>
<dbReference type="EMBL" id="VEPZ02000958">
    <property type="protein sequence ID" value="KAE8707832.1"/>
    <property type="molecule type" value="Genomic_DNA"/>
</dbReference>
<dbReference type="Proteomes" id="UP000436088">
    <property type="component" value="Unassembled WGS sequence"/>
</dbReference>
<organism evidence="3 4">
    <name type="scientific">Hibiscus syriacus</name>
    <name type="common">Rose of Sharon</name>
    <dbReference type="NCBI Taxonomy" id="106335"/>
    <lineage>
        <taxon>Eukaryota</taxon>
        <taxon>Viridiplantae</taxon>
        <taxon>Streptophyta</taxon>
        <taxon>Embryophyta</taxon>
        <taxon>Tracheophyta</taxon>
        <taxon>Spermatophyta</taxon>
        <taxon>Magnoliopsida</taxon>
        <taxon>eudicotyledons</taxon>
        <taxon>Gunneridae</taxon>
        <taxon>Pentapetalae</taxon>
        <taxon>rosids</taxon>
        <taxon>malvids</taxon>
        <taxon>Malvales</taxon>
        <taxon>Malvaceae</taxon>
        <taxon>Malvoideae</taxon>
        <taxon>Hibiscus</taxon>
    </lineage>
</organism>
<evidence type="ECO:0000256" key="1">
    <source>
        <dbReference type="ARBA" id="ARBA00007727"/>
    </source>
</evidence>
<comment type="caution">
    <text evidence="3">The sequence shown here is derived from an EMBL/GenBank/DDBJ whole genome shotgun (WGS) entry which is preliminary data.</text>
</comment>
<sequence length="166" mass="19056">MLDRSVYLVDVVMEKIGRVLKLDSIRSGMLWTGIDMLIFNTWHWWDFIEYRGVIKNDMDRMLAFEIALNTWAGWVDANVDPSKSMVLFQGISPSHYNKELCRQKQPLLAQHIPEVYHLRCVVKSNKQNERPAKLLDVTLLSLLRKDGHPSIYGLSGSTGWIAAIGI</sequence>
<gene>
    <name evidence="3" type="ORF">F3Y22_tig00110372pilonHSYRG00083</name>
</gene>
<keyword evidence="4" id="KW-1185">Reference proteome</keyword>
<accession>A0A6A3AY06</accession>
<comment type="similarity">
    <text evidence="1">Belongs to the PC-esterase family. TBL subfamily.</text>
</comment>
<feature type="domain" description="Trichome birefringence-like C-terminal" evidence="2">
    <location>
        <begin position="4"/>
        <end position="154"/>
    </location>
</feature>
<dbReference type="InterPro" id="IPR026057">
    <property type="entry name" value="TBL_C"/>
</dbReference>
<dbReference type="AlphaFoldDB" id="A0A6A3AY06"/>
<dbReference type="PANTHER" id="PTHR32285">
    <property type="entry name" value="PROTEIN TRICHOME BIREFRINGENCE-LIKE 9-RELATED"/>
    <property type="match status" value="1"/>
</dbReference>
<evidence type="ECO:0000313" key="4">
    <source>
        <dbReference type="Proteomes" id="UP000436088"/>
    </source>
</evidence>
<evidence type="ECO:0000313" key="3">
    <source>
        <dbReference type="EMBL" id="KAE8707832.1"/>
    </source>
</evidence>
<proteinExistence type="inferred from homology"/>
<reference evidence="3" key="1">
    <citation type="submission" date="2019-09" db="EMBL/GenBank/DDBJ databases">
        <title>Draft genome information of white flower Hibiscus syriacus.</title>
        <authorList>
            <person name="Kim Y.-M."/>
        </authorList>
    </citation>
    <scope>NUCLEOTIDE SEQUENCE [LARGE SCALE GENOMIC DNA]</scope>
    <source>
        <strain evidence="3">YM2019G1</strain>
    </source>
</reference>